<feature type="transmembrane region" description="Helical" evidence="1">
    <location>
        <begin position="83"/>
        <end position="101"/>
    </location>
</feature>
<feature type="transmembrane region" description="Helical" evidence="1">
    <location>
        <begin position="315"/>
        <end position="332"/>
    </location>
</feature>
<protein>
    <recommendedName>
        <fullName evidence="4">YndJ-like protein</fullName>
    </recommendedName>
</protein>
<keyword evidence="1" id="KW-0812">Transmembrane</keyword>
<feature type="transmembrane region" description="Helical" evidence="1">
    <location>
        <begin position="141"/>
        <end position="160"/>
    </location>
</feature>
<keyword evidence="1" id="KW-1133">Transmembrane helix</keyword>
<evidence type="ECO:0000256" key="1">
    <source>
        <dbReference type="SAM" id="Phobius"/>
    </source>
</evidence>
<feature type="transmembrane region" description="Helical" evidence="1">
    <location>
        <begin position="21"/>
        <end position="44"/>
    </location>
</feature>
<evidence type="ECO:0000313" key="2">
    <source>
        <dbReference type="EMBL" id="PYZ98176.1"/>
    </source>
</evidence>
<sequence length="585" mass="64320">MNPLWGLARIKSGDRMKMQKLGALSMTVRLNLLLGLCIGLTWTFLTAPSIIELALVLAFFILVPVLLSLVATSNPKSVYRINILTAARWSFPFAAAGMLSLSMETGWLAASAAAVWLLFTMAAAGNGIFRLLNRGIGQPEEAVIDAGLAFLAVGGVWLVLARSGAAELMPYSSLTIDLTAIHYHYSAFVLPIFTGMFGRWLFGYNTQACEVLRRRRAFTILAAGLAGGSPLVALGILHGPPFDLITSGVYIVFIYWLCLWVLASVLRIGYAAGPLAGIASLILMTTMGVSTLYSLGMYFETAVVTMDGMLRWHGALNAFGFSVLGTLAWLIARPKPRYDEKAFPVSRVRTRGSTGDGNVRKRGREEHSEQGTGLIADWNLLKGDDFDSEKINTVIRDFYVHTEYYDLTAEISWKIELIGRAARFFTKGAGQIHLPLSGLEVLEGSILNVPDQEDRCRDLRAWIRSDSSTGEPVFNAFYSTHRTRETGYFNIGLPLHRGIITRILRPENKPGGGLGLTSRKKPEMSGDEGIYLTVGRMTIKLPLEETFELTHIGGNLNAVHEIALFGWSILRITCEITKEEADEEL</sequence>
<organism evidence="2 3">
    <name type="scientific">Alteribacter lacisalsi</name>
    <dbReference type="NCBI Taxonomy" id="2045244"/>
    <lineage>
        <taxon>Bacteria</taxon>
        <taxon>Bacillati</taxon>
        <taxon>Bacillota</taxon>
        <taxon>Bacilli</taxon>
        <taxon>Bacillales</taxon>
        <taxon>Bacillaceae</taxon>
        <taxon>Alteribacter</taxon>
    </lineage>
</organism>
<feature type="transmembrane region" description="Helical" evidence="1">
    <location>
        <begin position="275"/>
        <end position="295"/>
    </location>
</feature>
<feature type="transmembrane region" description="Helical" evidence="1">
    <location>
        <begin position="244"/>
        <end position="263"/>
    </location>
</feature>
<dbReference type="AlphaFoldDB" id="A0A2W0HBH5"/>
<comment type="caution">
    <text evidence="2">The sequence shown here is derived from an EMBL/GenBank/DDBJ whole genome shotgun (WGS) entry which is preliminary data.</text>
</comment>
<name>A0A2W0HBH5_9BACI</name>
<gene>
    <name evidence="2" type="ORF">CR205_06160</name>
</gene>
<proteinExistence type="predicted"/>
<dbReference type="InterPro" id="IPR025450">
    <property type="entry name" value="YndJ-like"/>
</dbReference>
<accession>A0A2W0HBH5</accession>
<feature type="transmembrane region" description="Helical" evidence="1">
    <location>
        <begin position="218"/>
        <end position="238"/>
    </location>
</feature>
<evidence type="ECO:0000313" key="3">
    <source>
        <dbReference type="Proteomes" id="UP000248066"/>
    </source>
</evidence>
<evidence type="ECO:0008006" key="4">
    <source>
        <dbReference type="Google" id="ProtNLM"/>
    </source>
</evidence>
<dbReference type="Pfam" id="PF14158">
    <property type="entry name" value="YndJ"/>
    <property type="match status" value="1"/>
</dbReference>
<keyword evidence="1" id="KW-0472">Membrane</keyword>
<keyword evidence="3" id="KW-1185">Reference proteome</keyword>
<dbReference type="EMBL" id="PDOF01000001">
    <property type="protein sequence ID" value="PYZ98176.1"/>
    <property type="molecule type" value="Genomic_DNA"/>
</dbReference>
<feature type="transmembrane region" description="Helical" evidence="1">
    <location>
        <begin position="50"/>
        <end position="71"/>
    </location>
</feature>
<feature type="transmembrane region" description="Helical" evidence="1">
    <location>
        <begin position="107"/>
        <end position="129"/>
    </location>
</feature>
<feature type="transmembrane region" description="Helical" evidence="1">
    <location>
        <begin position="180"/>
        <end position="202"/>
    </location>
</feature>
<dbReference type="Proteomes" id="UP000248066">
    <property type="component" value="Unassembled WGS sequence"/>
</dbReference>
<reference evidence="2 3" key="1">
    <citation type="submission" date="2017-10" db="EMBL/GenBank/DDBJ databases">
        <title>Bacillus sp. nov., a halophilic bacterium isolated from a Yangshapao Lake.</title>
        <authorList>
            <person name="Wang H."/>
        </authorList>
    </citation>
    <scope>NUCLEOTIDE SEQUENCE [LARGE SCALE GENOMIC DNA]</scope>
    <source>
        <strain evidence="2 3">YSP-3</strain>
    </source>
</reference>